<keyword evidence="1" id="KW-1185">Reference proteome</keyword>
<evidence type="ECO:0000313" key="1">
    <source>
        <dbReference type="Proteomes" id="UP000887566"/>
    </source>
</evidence>
<organism evidence="1 2">
    <name type="scientific">Plectus sambesii</name>
    <dbReference type="NCBI Taxonomy" id="2011161"/>
    <lineage>
        <taxon>Eukaryota</taxon>
        <taxon>Metazoa</taxon>
        <taxon>Ecdysozoa</taxon>
        <taxon>Nematoda</taxon>
        <taxon>Chromadorea</taxon>
        <taxon>Plectida</taxon>
        <taxon>Plectina</taxon>
        <taxon>Plectoidea</taxon>
        <taxon>Plectidae</taxon>
        <taxon>Plectus</taxon>
    </lineage>
</organism>
<dbReference type="WBParaSite" id="PSAMB.scaffold2185size24747.g16762.t1">
    <property type="protein sequence ID" value="PSAMB.scaffold2185size24747.g16762.t1"/>
    <property type="gene ID" value="PSAMB.scaffold2185size24747.g16762"/>
</dbReference>
<reference evidence="2" key="1">
    <citation type="submission" date="2022-11" db="UniProtKB">
        <authorList>
            <consortium name="WormBaseParasite"/>
        </authorList>
    </citation>
    <scope>IDENTIFICATION</scope>
</reference>
<dbReference type="Proteomes" id="UP000887566">
    <property type="component" value="Unplaced"/>
</dbReference>
<sequence length="119" mass="13002">MCWRVAVLATTTSTLPRSLWEVVRLCGVAARPAGVFAAVPRAHFRRNHLALFVRVDQCFSASALLIRPSTYDGASLSRPTRFSSFSLALCCSVSSTTCALTERRLADGRSRAVQWARGV</sequence>
<evidence type="ECO:0000313" key="2">
    <source>
        <dbReference type="WBParaSite" id="PSAMB.scaffold2185size24747.g16762.t1"/>
    </source>
</evidence>
<dbReference type="AlphaFoldDB" id="A0A914VLY4"/>
<name>A0A914VLY4_9BILA</name>
<proteinExistence type="predicted"/>
<accession>A0A914VLY4</accession>
<protein>
    <submittedName>
        <fullName evidence="2">Secreted protein</fullName>
    </submittedName>
</protein>